<proteinExistence type="predicted"/>
<dbReference type="EMBL" id="CP048113">
    <property type="protein sequence ID" value="QHS58157.1"/>
    <property type="molecule type" value="Genomic_DNA"/>
</dbReference>
<dbReference type="Proteomes" id="UP000476411">
    <property type="component" value="Chromosome"/>
</dbReference>
<dbReference type="KEGG" id="chih:GWR21_00665"/>
<protein>
    <submittedName>
        <fullName evidence="2">Universal stress protein</fullName>
    </submittedName>
</protein>
<accession>A0A6B9Z832</accession>
<dbReference type="AlphaFoldDB" id="A0A6B9Z832"/>
<dbReference type="InterPro" id="IPR006016">
    <property type="entry name" value="UspA"/>
</dbReference>
<keyword evidence="3" id="KW-1185">Reference proteome</keyword>
<evidence type="ECO:0000313" key="2">
    <source>
        <dbReference type="EMBL" id="QHS58157.1"/>
    </source>
</evidence>
<dbReference type="Gene3D" id="3.40.50.12370">
    <property type="match status" value="1"/>
</dbReference>
<sequence>MKKIVAAFDGLKFSESTLAYAVAIARDHNAHLVGVFLNDMTYFSRSPYRVMADAENSYRNLETLEEEDAGTRRQAVDKFSAACSAAALNFSVHKDKYIALQELLHESVYADLVVIDAAETLNRYADAPPAHFMRDFLADAHCPVLVVPRTYVPVRSSVLLYDGEPSSVYAVKMFSYLLPVQSALPAEVITIRESDENLHLPDNALMKEFMKRHHNKAVYTVARGDADEEIPARLRMNDASTLVVLGAYRRSAVSRFFRESMADRLIRELKWPLFIAHQ</sequence>
<evidence type="ECO:0000259" key="1">
    <source>
        <dbReference type="Pfam" id="PF00582"/>
    </source>
</evidence>
<evidence type="ECO:0000313" key="3">
    <source>
        <dbReference type="Proteomes" id="UP000476411"/>
    </source>
</evidence>
<feature type="domain" description="UspA" evidence="1">
    <location>
        <begin position="206"/>
        <end position="276"/>
    </location>
</feature>
<name>A0A6B9Z832_9BACT</name>
<dbReference type="Pfam" id="PF00582">
    <property type="entry name" value="Usp"/>
    <property type="match status" value="1"/>
</dbReference>
<dbReference type="RefSeq" id="WP_162329862.1">
    <property type="nucleotide sequence ID" value="NZ_CP048113.1"/>
</dbReference>
<organism evidence="2 3">
    <name type="scientific">Chitinophaga agri</name>
    <dbReference type="NCBI Taxonomy" id="2703787"/>
    <lineage>
        <taxon>Bacteria</taxon>
        <taxon>Pseudomonadati</taxon>
        <taxon>Bacteroidota</taxon>
        <taxon>Chitinophagia</taxon>
        <taxon>Chitinophagales</taxon>
        <taxon>Chitinophagaceae</taxon>
        <taxon>Chitinophaga</taxon>
    </lineage>
</organism>
<reference evidence="2 3" key="1">
    <citation type="submission" date="2020-01" db="EMBL/GenBank/DDBJ databases">
        <title>Complete genome sequence of Chitinophaga sp. H33E-04 isolated from quinoa roots.</title>
        <authorList>
            <person name="Weon H.-Y."/>
            <person name="Lee S.A."/>
        </authorList>
    </citation>
    <scope>NUCLEOTIDE SEQUENCE [LARGE SCALE GENOMIC DNA]</scope>
    <source>
        <strain evidence="2 3">H33E-04</strain>
    </source>
</reference>
<gene>
    <name evidence="2" type="ORF">GWR21_00665</name>
</gene>
<dbReference type="SUPFAM" id="SSF52402">
    <property type="entry name" value="Adenine nucleotide alpha hydrolases-like"/>
    <property type="match status" value="2"/>
</dbReference>